<evidence type="ECO:0000259" key="1">
    <source>
        <dbReference type="PROSITE" id="PS51502"/>
    </source>
</evidence>
<dbReference type="AlphaFoldDB" id="A0A6H1U6P0"/>
<dbReference type="PANTHER" id="PTHR37832">
    <property type="entry name" value="BLL2683 PROTEIN"/>
    <property type="match status" value="1"/>
</dbReference>
<dbReference type="SUPFAM" id="SSF54909">
    <property type="entry name" value="Dimeric alpha+beta barrel"/>
    <property type="match status" value="1"/>
</dbReference>
<sequence>MGNSRIKHIVMWRLHESAEGASKAENALTMKKMLEGLKGTIAEIEAIEVGINAIASPASYDVVLSSEFASMEALDRYQKHPEHQKCKDFIVKVVGDRAVVDYEVDS</sequence>
<accession>A0A6H1U6P0</accession>
<name>A0A6H1U6P0_9CYAN</name>
<dbReference type="SMART" id="SM00886">
    <property type="entry name" value="Dabb"/>
    <property type="match status" value="1"/>
</dbReference>
<feature type="domain" description="Stress-response A/B barrel" evidence="1">
    <location>
        <begin position="6"/>
        <end position="102"/>
    </location>
</feature>
<dbReference type="InterPro" id="IPR013097">
    <property type="entry name" value="Dabb"/>
</dbReference>
<keyword evidence="3" id="KW-1185">Reference proteome</keyword>
<dbReference type="KEGG" id="oxy:HCG48_11040"/>
<dbReference type="Pfam" id="PF07876">
    <property type="entry name" value="Dabb"/>
    <property type="match status" value="1"/>
</dbReference>
<dbReference type="PANTHER" id="PTHR37832:SF1">
    <property type="entry name" value="STRESS-RESPONSE A_B BARREL DOMAIN-CONTAINING PROTEIN"/>
    <property type="match status" value="1"/>
</dbReference>
<proteinExistence type="predicted"/>
<dbReference type="PROSITE" id="PS51502">
    <property type="entry name" value="S_R_A_B_BARREL"/>
    <property type="match status" value="1"/>
</dbReference>
<dbReference type="InterPro" id="IPR011008">
    <property type="entry name" value="Dimeric_a/b-barrel"/>
</dbReference>
<reference evidence="2 3" key="1">
    <citation type="submission" date="2020-04" db="EMBL/GenBank/DDBJ databases">
        <authorList>
            <person name="Basu S."/>
            <person name="Maruthanayagam V."/>
            <person name="Chakraborty S."/>
            <person name="Pramanik A."/>
            <person name="Mukherjee J."/>
            <person name="Brink B."/>
        </authorList>
    </citation>
    <scope>NUCLEOTIDE SEQUENCE [LARGE SCALE GENOMIC DNA]</scope>
    <source>
        <strain evidence="2 3">AP17</strain>
    </source>
</reference>
<dbReference type="EMBL" id="CP051167">
    <property type="protein sequence ID" value="QIZ73703.1"/>
    <property type="molecule type" value="Genomic_DNA"/>
</dbReference>
<protein>
    <submittedName>
        <fullName evidence="2">Dabb family protein</fullName>
    </submittedName>
</protein>
<organism evidence="2 3">
    <name type="scientific">Oxynema aestuarii AP17</name>
    <dbReference type="NCBI Taxonomy" id="2064643"/>
    <lineage>
        <taxon>Bacteria</taxon>
        <taxon>Bacillati</taxon>
        <taxon>Cyanobacteriota</taxon>
        <taxon>Cyanophyceae</taxon>
        <taxon>Oscillatoriophycideae</taxon>
        <taxon>Oscillatoriales</taxon>
        <taxon>Oscillatoriaceae</taxon>
        <taxon>Oxynema</taxon>
        <taxon>Oxynema aestuarii</taxon>
    </lineage>
</organism>
<gene>
    <name evidence="2" type="ORF">HCG48_11040</name>
</gene>
<evidence type="ECO:0000313" key="3">
    <source>
        <dbReference type="Proteomes" id="UP000500857"/>
    </source>
</evidence>
<evidence type="ECO:0000313" key="2">
    <source>
        <dbReference type="EMBL" id="QIZ73703.1"/>
    </source>
</evidence>
<dbReference type="RefSeq" id="WP_168571847.1">
    <property type="nucleotide sequence ID" value="NZ_CP051167.1"/>
</dbReference>
<dbReference type="Gene3D" id="3.30.70.100">
    <property type="match status" value="1"/>
</dbReference>
<dbReference type="Proteomes" id="UP000500857">
    <property type="component" value="Chromosome"/>
</dbReference>